<dbReference type="RefSeq" id="WP_078746225.1">
    <property type="nucleotide sequence ID" value="NZ_FUXG01000022.1"/>
</dbReference>
<keyword evidence="6" id="KW-1185">Reference proteome</keyword>
<evidence type="ECO:0000313" key="5">
    <source>
        <dbReference type="EMBL" id="OPX54521.1"/>
    </source>
</evidence>
<dbReference type="AlphaFoldDB" id="A0A1T4S105"/>
<comment type="similarity">
    <text evidence="1 4">Belongs to the MinE family.</text>
</comment>
<dbReference type="Gene3D" id="3.30.1070.10">
    <property type="entry name" value="Cell division topological specificity factor MinE"/>
    <property type="match status" value="1"/>
</dbReference>
<keyword evidence="4 5" id="KW-0132">Cell division</keyword>
<protein>
    <recommendedName>
        <fullName evidence="2 4">Cell division topological specificity factor</fullName>
    </recommendedName>
</protein>
<organism evidence="5 6">
    <name type="scientific">Oceanospirillum multiglobuliferum</name>
    <dbReference type="NCBI Taxonomy" id="64969"/>
    <lineage>
        <taxon>Bacteria</taxon>
        <taxon>Pseudomonadati</taxon>
        <taxon>Pseudomonadota</taxon>
        <taxon>Gammaproteobacteria</taxon>
        <taxon>Oceanospirillales</taxon>
        <taxon>Oceanospirillaceae</taxon>
        <taxon>Oceanospirillum</taxon>
    </lineage>
</organism>
<dbReference type="STRING" id="64969.SAMN02745127_02693"/>
<reference evidence="5 6" key="1">
    <citation type="submission" date="2017-01" db="EMBL/GenBank/DDBJ databases">
        <title>Genome Sequencing of a Marine Spirillum, Oceanospirillum multiglobuliferum ATCC 33336, from Japan.</title>
        <authorList>
            <person name="Carney J.G."/>
            <person name="Trachtenberg A.M."/>
            <person name="Rheaume B.A."/>
            <person name="Linnane J.D."/>
            <person name="Pitts N.L."/>
            <person name="Mykles D.L."/>
            <person name="Maclea K.S."/>
        </authorList>
    </citation>
    <scope>NUCLEOTIDE SEQUENCE [LARGE SCALE GENOMIC DNA]</scope>
    <source>
        <strain evidence="5 6">ATCC 33336</strain>
    </source>
</reference>
<dbReference type="InterPro" id="IPR036707">
    <property type="entry name" value="MinE_sf"/>
</dbReference>
<dbReference type="OrthoDB" id="9802655at2"/>
<dbReference type="InterPro" id="IPR005527">
    <property type="entry name" value="MinE"/>
</dbReference>
<dbReference type="EMBL" id="MTSM01000023">
    <property type="protein sequence ID" value="OPX54521.1"/>
    <property type="molecule type" value="Genomic_DNA"/>
</dbReference>
<evidence type="ECO:0000256" key="3">
    <source>
        <dbReference type="ARBA" id="ARBA00025265"/>
    </source>
</evidence>
<name>A0A1T4S105_9GAMM</name>
<gene>
    <name evidence="4" type="primary">minE</name>
    <name evidence="5" type="ORF">BTE48_13590</name>
</gene>
<proteinExistence type="inferred from homology"/>
<dbReference type="Proteomes" id="UP000191418">
    <property type="component" value="Unassembled WGS sequence"/>
</dbReference>
<evidence type="ECO:0000313" key="6">
    <source>
        <dbReference type="Proteomes" id="UP000191418"/>
    </source>
</evidence>
<comment type="caution">
    <text evidence="5">The sequence shown here is derived from an EMBL/GenBank/DDBJ whole genome shotgun (WGS) entry which is preliminary data.</text>
</comment>
<evidence type="ECO:0000256" key="1">
    <source>
        <dbReference type="ARBA" id="ARBA00008168"/>
    </source>
</evidence>
<comment type="function">
    <text evidence="3 4">Prevents the cell division inhibition by proteins MinC and MinD at internal division sites while permitting inhibition at polar sites. This ensures cell division at the proper site by restricting the formation of a division septum at the midpoint of the long axis of the cell.</text>
</comment>
<dbReference type="NCBIfam" id="TIGR01215">
    <property type="entry name" value="minE"/>
    <property type="match status" value="1"/>
</dbReference>
<dbReference type="HAMAP" id="MF_00262">
    <property type="entry name" value="MinE"/>
    <property type="match status" value="1"/>
</dbReference>
<dbReference type="SUPFAM" id="SSF55229">
    <property type="entry name" value="Cell division protein MinE topological specificity domain"/>
    <property type="match status" value="1"/>
</dbReference>
<evidence type="ECO:0000256" key="2">
    <source>
        <dbReference type="ARBA" id="ARBA00020112"/>
    </source>
</evidence>
<dbReference type="GO" id="GO:0032955">
    <property type="term" value="P:regulation of division septum assembly"/>
    <property type="evidence" value="ECO:0007669"/>
    <property type="project" value="InterPro"/>
</dbReference>
<dbReference type="NCBIfam" id="NF001422">
    <property type="entry name" value="PRK00296.1"/>
    <property type="match status" value="1"/>
</dbReference>
<sequence>MKRLRSLFQRDNAASADVARERLMVMISQDRLQRNQPDFLPRLQKELIEVILRYTKSSQEDIQISYHSLPQQAQLELNVTWPSRS</sequence>
<dbReference type="Pfam" id="PF03776">
    <property type="entry name" value="MinE"/>
    <property type="match status" value="1"/>
</dbReference>
<dbReference type="GO" id="GO:0051301">
    <property type="term" value="P:cell division"/>
    <property type="evidence" value="ECO:0007669"/>
    <property type="project" value="UniProtKB-KW"/>
</dbReference>
<evidence type="ECO:0000256" key="4">
    <source>
        <dbReference type="HAMAP-Rule" id="MF_00262"/>
    </source>
</evidence>
<keyword evidence="4" id="KW-0131">Cell cycle</keyword>
<accession>A0A1T4S105</accession>